<evidence type="ECO:0000313" key="2">
    <source>
        <dbReference type="Proteomes" id="UP001276150"/>
    </source>
</evidence>
<reference evidence="1 2" key="1">
    <citation type="submission" date="2022-11" db="EMBL/GenBank/DDBJ databases">
        <title>Deinococcus ZS9-10, Low Temperature and Draught-tolerating, UV-resistant Bacteria from Continental Antarctica.</title>
        <authorList>
            <person name="Cheng L."/>
        </authorList>
    </citation>
    <scope>NUCLEOTIDE SEQUENCE [LARGE SCALE GENOMIC DNA]</scope>
    <source>
        <strain evidence="1 2">ZS9-10</strain>
    </source>
</reference>
<dbReference type="RefSeq" id="WP_317641856.1">
    <property type="nucleotide sequence ID" value="NZ_JAPMIV010000066.1"/>
</dbReference>
<organism evidence="1 2">
    <name type="scientific">Deinococcus arenicola</name>
    <dbReference type="NCBI Taxonomy" id="2994950"/>
    <lineage>
        <taxon>Bacteria</taxon>
        <taxon>Thermotogati</taxon>
        <taxon>Deinococcota</taxon>
        <taxon>Deinococci</taxon>
        <taxon>Deinococcales</taxon>
        <taxon>Deinococcaceae</taxon>
        <taxon>Deinococcus</taxon>
    </lineage>
</organism>
<accession>A0ABU4DVL9</accession>
<dbReference type="Proteomes" id="UP001276150">
    <property type="component" value="Unassembled WGS sequence"/>
</dbReference>
<proteinExistence type="predicted"/>
<name>A0ABU4DVL9_9DEIO</name>
<dbReference type="EMBL" id="JAPMIV010000066">
    <property type="protein sequence ID" value="MDV6376501.1"/>
    <property type="molecule type" value="Genomic_DNA"/>
</dbReference>
<gene>
    <name evidence="1" type="ORF">ORD21_18065</name>
</gene>
<keyword evidence="2" id="KW-1185">Reference proteome</keyword>
<comment type="caution">
    <text evidence="1">The sequence shown here is derived from an EMBL/GenBank/DDBJ whole genome shotgun (WGS) entry which is preliminary data.</text>
</comment>
<sequence>DGLSPAEQRRNAAAPDNLLNLYARALEGDTDALTLLGVSSPDEITIIDARDAAPLHLYLIQPDGHTERHTVGGNDEAHKWIDGKLGEAYRVPPDECGVQTYAVIYSAAPSDVRPNRIAQKALNLKTLIHGPVVLAPTGQADPSPTHRRLSEALSGDAAARAELGITADW</sequence>
<feature type="non-terminal residue" evidence="1">
    <location>
        <position position="1"/>
    </location>
</feature>
<protein>
    <submittedName>
        <fullName evidence="1">Uncharacterized protein</fullName>
    </submittedName>
</protein>
<evidence type="ECO:0000313" key="1">
    <source>
        <dbReference type="EMBL" id="MDV6376501.1"/>
    </source>
</evidence>